<accession>A0A0F9IHS5</accession>
<proteinExistence type="predicted"/>
<dbReference type="InterPro" id="IPR036614">
    <property type="entry name" value="RusA-like_sf"/>
</dbReference>
<sequence length="134" mass="15646">MSKQIKLIIPQVPLSINKTRVMHWAKLRKVKKLWVDEVWVAFHLAKRSFDFPLSLPLKKADVSIKIFFRTNAHRDADNYPCKEVIDAIKNNGLIVDDDYEHIGKTDIDITGRDKEHPRTEITIEEITDAKNKIR</sequence>
<dbReference type="SUPFAM" id="SSF103084">
    <property type="entry name" value="Holliday junction resolvase RusA"/>
    <property type="match status" value="1"/>
</dbReference>
<dbReference type="GO" id="GO:0006281">
    <property type="term" value="P:DNA repair"/>
    <property type="evidence" value="ECO:0007669"/>
    <property type="project" value="InterPro"/>
</dbReference>
<name>A0A0F9IHS5_9ZZZZ</name>
<dbReference type="AlphaFoldDB" id="A0A0F9IHS5"/>
<dbReference type="GO" id="GO:0000287">
    <property type="term" value="F:magnesium ion binding"/>
    <property type="evidence" value="ECO:0007669"/>
    <property type="project" value="InterPro"/>
</dbReference>
<gene>
    <name evidence="1" type="ORF">LCGC14_1875460</name>
</gene>
<comment type="caution">
    <text evidence="1">The sequence shown here is derived from an EMBL/GenBank/DDBJ whole genome shotgun (WGS) entry which is preliminary data.</text>
</comment>
<dbReference type="GO" id="GO:0006310">
    <property type="term" value="P:DNA recombination"/>
    <property type="evidence" value="ECO:0007669"/>
    <property type="project" value="InterPro"/>
</dbReference>
<dbReference type="Gene3D" id="3.30.1330.70">
    <property type="entry name" value="Holliday junction resolvase RusA"/>
    <property type="match status" value="1"/>
</dbReference>
<reference evidence="1" key="1">
    <citation type="journal article" date="2015" name="Nature">
        <title>Complex archaea that bridge the gap between prokaryotes and eukaryotes.</title>
        <authorList>
            <person name="Spang A."/>
            <person name="Saw J.H."/>
            <person name="Jorgensen S.L."/>
            <person name="Zaremba-Niedzwiedzka K."/>
            <person name="Martijn J."/>
            <person name="Lind A.E."/>
            <person name="van Eijk R."/>
            <person name="Schleper C."/>
            <person name="Guy L."/>
            <person name="Ettema T.J."/>
        </authorList>
    </citation>
    <scope>NUCLEOTIDE SEQUENCE</scope>
</reference>
<dbReference type="EMBL" id="LAZR01019209">
    <property type="protein sequence ID" value="KKL93360.1"/>
    <property type="molecule type" value="Genomic_DNA"/>
</dbReference>
<organism evidence="1">
    <name type="scientific">marine sediment metagenome</name>
    <dbReference type="NCBI Taxonomy" id="412755"/>
    <lineage>
        <taxon>unclassified sequences</taxon>
        <taxon>metagenomes</taxon>
        <taxon>ecological metagenomes</taxon>
    </lineage>
</organism>
<evidence type="ECO:0000313" key="1">
    <source>
        <dbReference type="EMBL" id="KKL93360.1"/>
    </source>
</evidence>
<protein>
    <submittedName>
        <fullName evidence="1">Uncharacterized protein</fullName>
    </submittedName>
</protein>